<evidence type="ECO:0000256" key="1">
    <source>
        <dbReference type="SAM" id="Coils"/>
    </source>
</evidence>
<evidence type="ECO:0000313" key="3">
    <source>
        <dbReference type="EMBL" id="QRD03636.1"/>
    </source>
</evidence>
<dbReference type="VEuPathDB" id="FungiDB:JI435_160760"/>
<feature type="compositionally biased region" description="Acidic residues" evidence="2">
    <location>
        <begin position="723"/>
        <end position="736"/>
    </location>
</feature>
<organism evidence="3 4">
    <name type="scientific">Phaeosphaeria nodorum (strain SN15 / ATCC MYA-4574 / FGSC 10173)</name>
    <name type="common">Glume blotch fungus</name>
    <name type="synonym">Parastagonospora nodorum</name>
    <dbReference type="NCBI Taxonomy" id="321614"/>
    <lineage>
        <taxon>Eukaryota</taxon>
        <taxon>Fungi</taxon>
        <taxon>Dikarya</taxon>
        <taxon>Ascomycota</taxon>
        <taxon>Pezizomycotina</taxon>
        <taxon>Dothideomycetes</taxon>
        <taxon>Pleosporomycetidae</taxon>
        <taxon>Pleosporales</taxon>
        <taxon>Pleosporineae</taxon>
        <taxon>Phaeosphaeriaceae</taxon>
        <taxon>Parastagonospora</taxon>
    </lineage>
</organism>
<dbReference type="AlphaFoldDB" id="A0A7U2I508"/>
<protein>
    <submittedName>
        <fullName evidence="3">Uncharacterized protein</fullName>
    </submittedName>
</protein>
<dbReference type="EMBL" id="CP069037">
    <property type="protein sequence ID" value="QRD03636.1"/>
    <property type="molecule type" value="Genomic_DNA"/>
</dbReference>
<evidence type="ECO:0000256" key="2">
    <source>
        <dbReference type="SAM" id="MobiDB-lite"/>
    </source>
</evidence>
<proteinExistence type="predicted"/>
<feature type="region of interest" description="Disordered" evidence="2">
    <location>
        <begin position="699"/>
        <end position="754"/>
    </location>
</feature>
<evidence type="ECO:0000313" key="4">
    <source>
        <dbReference type="Proteomes" id="UP000663193"/>
    </source>
</evidence>
<sequence>MRQTILNSVRDGEQVEAFLDEMECIGAEGWENHLSHSTHAAEQQHGYETMMESIDKALEKLEQRKNKLDWEVNKLKREVDELQENAELRSSPIGDAEHNSRGIAIYILDFDRLQHDLDSLLVQLSDLETRDGDVNESRPEIRGGMGGQLEDEEHVYSHAKYKNWDEVDQKLSVASAKVPKAGTDTKTSSVDGSVSFANDQCSGHVLRCLHRRDDSFEPCGIHMVYLNGGFALDCCPDKHVFETPIIVCHFLRGDACDNDTWKSIELNHSKKYGHGSEATCLFEVEHDHGVRQAIAQLGLLDEDLWAPEGQGEMYIVTDQSLMPQPQTSIEEQELTMRGGGCAKILTPIQAPSESYTRLAEEFDSIYDQLVRNTLETCGKEQTSACTMAWISVAGILRMRNTYLERQFEDLKEMYNSVVEDLRWNINMLTSLEDELDTAEEEKADALMELGFLNKSMEKREEKDQYKGKEMEVQRPANPTPNKGASRDSRVLFSPAVKELQTTSSEKMTADRTLAMYFYFYPLRSVIVLPGSSAQILQFPQGTKLQDVRKILNHQHDNDLEIDTCAARVRDIIEIRDRMGIDLPESLLDDVVLVGIPESHQAHTMADNAVRIAAWETFDSDDYVEFVPRAQDDKRVTPVRTMPQHSKDDRFIQLAHIINSFDYRPDTANEELADSVCSCNLCAADAMFDNATDMRNPPMVSVRGGGDPHDDDDDDDYGYYAPYLDDEDEVDHEDEANDPWKEKMSSDQDWDTPTSLTTSCLRASLF</sequence>
<feature type="region of interest" description="Disordered" evidence="2">
    <location>
        <begin position="458"/>
        <end position="487"/>
    </location>
</feature>
<name>A0A7U2I508_PHANO</name>
<keyword evidence="1" id="KW-0175">Coiled coil</keyword>
<accession>A0A7U2I508</accession>
<dbReference type="OrthoDB" id="3785861at2759"/>
<keyword evidence="4" id="KW-1185">Reference proteome</keyword>
<reference evidence="4" key="1">
    <citation type="journal article" date="2021" name="BMC Genomics">
        <title>Chromosome-level genome assembly and manually-curated proteome of model necrotroph Parastagonospora nodorum Sn15 reveals a genome-wide trove of candidate effector homologs, and redundancy of virulence-related functions within an accessory chromosome.</title>
        <authorList>
            <person name="Bertazzoni S."/>
            <person name="Jones D.A.B."/>
            <person name="Phan H.T."/>
            <person name="Tan K.-C."/>
            <person name="Hane J.K."/>
        </authorList>
    </citation>
    <scope>NUCLEOTIDE SEQUENCE [LARGE SCALE GENOMIC DNA]</scope>
    <source>
        <strain evidence="4">SN15 / ATCC MYA-4574 / FGSC 10173)</strain>
    </source>
</reference>
<dbReference type="Proteomes" id="UP000663193">
    <property type="component" value="Chromosome 15"/>
</dbReference>
<gene>
    <name evidence="3" type="ORF">JI435_160760</name>
</gene>
<feature type="compositionally biased region" description="Basic and acidic residues" evidence="2">
    <location>
        <begin position="458"/>
        <end position="472"/>
    </location>
</feature>
<feature type="coiled-coil region" evidence="1">
    <location>
        <begin position="428"/>
        <end position="455"/>
    </location>
</feature>
<feature type="coiled-coil region" evidence="1">
    <location>
        <begin position="47"/>
        <end position="85"/>
    </location>
</feature>